<dbReference type="InterPro" id="IPR000641">
    <property type="entry name" value="CbxX/CfxQ"/>
</dbReference>
<protein>
    <recommendedName>
        <fullName evidence="4">AAA+ ATPase domain-containing protein</fullName>
    </recommendedName>
</protein>
<dbReference type="STRING" id="1642647.PSM36_1493"/>
<reference evidence="5 6" key="1">
    <citation type="submission" date="2016-08" db="EMBL/GenBank/DDBJ databases">
        <authorList>
            <person name="Seilhamer J.J."/>
        </authorList>
    </citation>
    <scope>NUCLEOTIDE SEQUENCE [LARGE SCALE GENOMIC DNA]</scope>
    <source>
        <strain evidence="5">M3/6</strain>
    </source>
</reference>
<dbReference type="InterPro" id="IPR003959">
    <property type="entry name" value="ATPase_AAA_core"/>
</dbReference>
<dbReference type="FunFam" id="3.40.50.300:FF:000216">
    <property type="entry name" value="Type VII secretion ATPase EccA"/>
    <property type="match status" value="3"/>
</dbReference>
<feature type="domain" description="AAA+ ATPase" evidence="4">
    <location>
        <begin position="889"/>
        <end position="1027"/>
    </location>
</feature>
<dbReference type="Gene3D" id="3.40.50.300">
    <property type="entry name" value="P-loop containing nucleotide triphosphate hydrolases"/>
    <property type="match status" value="4"/>
</dbReference>
<comment type="similarity">
    <text evidence="1">Belongs to the CbxX/CfxQ family.</text>
</comment>
<dbReference type="InterPro" id="IPR041627">
    <property type="entry name" value="AAA_lid_6"/>
</dbReference>
<sequence>MDCPKCNKTNRDKAVFCKYCGENVIIKSNAPLQDLVGMEQVKNRLNDLVKICEMLALRAKKTGVKIRPGMDMVITGNTGTGKTKLIGVIQSLLHSTGIIKNPKAEMIDAVDYENFSKEDKWDENIAKAKGGLLVIENAQKLVPQRESDDINKLDKLFKCMNGEWNNDPIVILSGLTGLNAFMRANADIASRFEYHFELANCSASELCDICTTTLKNTYKLEPGDDARAKLERVFKYAFRNQHEDFLFGNNGHFAVKKAEQIWQKAIQRDFNATTFEADDITGKEFKEKTYDDIMAELDEFVGIDEIKTTVQKIINKINDEHELKGSNAKREIADHFLFLGNPGTGKTTIARIFADILASIEALPSGHLVEVAAKDLIAGYVGQTAQATADAVDKAMGGVLFIDEAYDLAGNDFGKDAINTLLKLMEDNRGKFVCIAAGYTKEMADFLGTNSGLGSRFNETVNFRDYKPEELSEIFRRMAKKEGLTLDEEADKHLQNYFKKIYIARDKNNFGNAREVLNTLKKAIGNRSLRLQKLRSTTGITRDILSVLTRADIEGEENIKEKDLNAIFAELDEFIGMDSVKREIFDLANKLEFNRRKMEKGLGDAKLTNLHIALTGNPGTGKTTIANKLGEIFKAIGLLPSSKVVVKKPEDLQSSIVNETGTKTNKACDEAMGGVLLIDEAYGLADRQGYTDGTRKEAVETLMTRMSEDAGKFVVIVAGYRNEIEQFIRNANPGLERRFTAKLHIEDYTPGQLVEIFMLNAKKNRDILTDEAIIVLKKLVVQMVDAKRENFGNAGEMVKLLEQADTRRANRLMAREDNGEILPDEAYHIFEAEDIPYDPPKALNEEDIFRELNQLIGLNNVKQEIKEIADYIKVERKKAEDLGKKFQGVADHYLFVGNPGTGKTTVARIMADIFHALDVLPTNKLVEVKREDLVIGYVGQTAPNTKEKVKSAIGGVFFIDEAYSLKSEGSGDFGQEATNTLLPLMLDYKGKMVFIAAGYPREIQQWINTNSGLESRFTKTIRFEDYTGEEMTRIFLMKASKDQLHLTPEAETVMKDYFNNLYENRSRNFANAREVGNYFDRVKRRQSSRLEKRMYEPGFDKNEYKELRVEDFPTP</sequence>
<dbReference type="GO" id="GO:0005524">
    <property type="term" value="F:ATP binding"/>
    <property type="evidence" value="ECO:0007669"/>
    <property type="project" value="UniProtKB-KW"/>
</dbReference>
<feature type="domain" description="AAA+ ATPase" evidence="4">
    <location>
        <begin position="68"/>
        <end position="202"/>
    </location>
</feature>
<keyword evidence="6" id="KW-1185">Reference proteome</keyword>
<proteinExistence type="inferred from homology"/>
<evidence type="ECO:0000256" key="1">
    <source>
        <dbReference type="ARBA" id="ARBA00010378"/>
    </source>
</evidence>
<evidence type="ECO:0000313" key="5">
    <source>
        <dbReference type="EMBL" id="SCD20314.1"/>
    </source>
</evidence>
<dbReference type="KEGG" id="psac:PSM36_1493"/>
<dbReference type="PANTHER" id="PTHR43392:SF2">
    <property type="entry name" value="AAA-TYPE ATPASE FAMILY PROTEIN _ ANKYRIN REPEAT FAMILY PROTEIN"/>
    <property type="match status" value="1"/>
</dbReference>
<dbReference type="InterPro" id="IPR050773">
    <property type="entry name" value="CbxX/CfxQ_RuBisCO_ESX"/>
</dbReference>
<dbReference type="Pfam" id="PF17866">
    <property type="entry name" value="AAA_lid_6"/>
    <property type="match status" value="3"/>
</dbReference>
<feature type="domain" description="AAA+ ATPase" evidence="4">
    <location>
        <begin position="608"/>
        <end position="749"/>
    </location>
</feature>
<dbReference type="PANTHER" id="PTHR43392">
    <property type="entry name" value="AAA-TYPE ATPASE FAMILY PROTEIN / ANKYRIN REPEAT FAMILY PROTEIN"/>
    <property type="match status" value="1"/>
</dbReference>
<dbReference type="GO" id="GO:0016887">
    <property type="term" value="F:ATP hydrolysis activity"/>
    <property type="evidence" value="ECO:0007669"/>
    <property type="project" value="InterPro"/>
</dbReference>
<name>A0A1R3T9P8_9BACT</name>
<keyword evidence="3" id="KW-0067">ATP-binding</keyword>
<dbReference type="Proteomes" id="UP000187464">
    <property type="component" value="Chromosome I"/>
</dbReference>
<dbReference type="RefSeq" id="WP_076930294.1">
    <property type="nucleotide sequence ID" value="NZ_LT605205.1"/>
</dbReference>
<evidence type="ECO:0000313" key="6">
    <source>
        <dbReference type="Proteomes" id="UP000187464"/>
    </source>
</evidence>
<dbReference type="PRINTS" id="PR00819">
    <property type="entry name" value="CBXCFQXSUPER"/>
</dbReference>
<dbReference type="InterPro" id="IPR027417">
    <property type="entry name" value="P-loop_NTPase"/>
</dbReference>
<dbReference type="InterPro" id="IPR003593">
    <property type="entry name" value="AAA+_ATPase"/>
</dbReference>
<evidence type="ECO:0000259" key="4">
    <source>
        <dbReference type="SMART" id="SM00382"/>
    </source>
</evidence>
<gene>
    <name evidence="5" type="ORF">PSM36_1493</name>
</gene>
<dbReference type="AlphaFoldDB" id="A0A1R3T9P8"/>
<dbReference type="SMART" id="SM00382">
    <property type="entry name" value="AAA"/>
    <property type="match status" value="4"/>
</dbReference>
<dbReference type="EMBL" id="LT605205">
    <property type="protein sequence ID" value="SCD20314.1"/>
    <property type="molecule type" value="Genomic_DNA"/>
</dbReference>
<dbReference type="Pfam" id="PF00004">
    <property type="entry name" value="AAA"/>
    <property type="match status" value="3"/>
</dbReference>
<evidence type="ECO:0000256" key="3">
    <source>
        <dbReference type="ARBA" id="ARBA00022840"/>
    </source>
</evidence>
<accession>A0A1R3T9P8</accession>
<organism evidence="5 6">
    <name type="scientific">Proteiniphilum saccharofermentans</name>
    <dbReference type="NCBI Taxonomy" id="1642647"/>
    <lineage>
        <taxon>Bacteria</taxon>
        <taxon>Pseudomonadati</taxon>
        <taxon>Bacteroidota</taxon>
        <taxon>Bacteroidia</taxon>
        <taxon>Bacteroidales</taxon>
        <taxon>Dysgonomonadaceae</taxon>
        <taxon>Proteiniphilum</taxon>
    </lineage>
</organism>
<keyword evidence="2" id="KW-0547">Nucleotide-binding</keyword>
<evidence type="ECO:0000256" key="2">
    <source>
        <dbReference type="ARBA" id="ARBA00022741"/>
    </source>
</evidence>
<feature type="domain" description="AAA+ ATPase" evidence="4">
    <location>
        <begin position="332"/>
        <end position="467"/>
    </location>
</feature>
<dbReference type="SUPFAM" id="SSF52540">
    <property type="entry name" value="P-loop containing nucleoside triphosphate hydrolases"/>
    <property type="match status" value="4"/>
</dbReference>
<dbReference type="CDD" id="cd00009">
    <property type="entry name" value="AAA"/>
    <property type="match status" value="3"/>
</dbReference>
<dbReference type="Gene3D" id="1.10.8.60">
    <property type="match status" value="3"/>
</dbReference>